<protein>
    <recommendedName>
        <fullName evidence="3">Glycosyltransferase subfamily 4-like N-terminal domain-containing protein</fullName>
    </recommendedName>
</protein>
<organism evidence="1 2">
    <name type="scientific">Neolewinella litorea</name>
    <dbReference type="NCBI Taxonomy" id="2562452"/>
    <lineage>
        <taxon>Bacteria</taxon>
        <taxon>Pseudomonadati</taxon>
        <taxon>Bacteroidota</taxon>
        <taxon>Saprospiria</taxon>
        <taxon>Saprospirales</taxon>
        <taxon>Lewinellaceae</taxon>
        <taxon>Neolewinella</taxon>
    </lineage>
</organism>
<comment type="caution">
    <text evidence="1">The sequence shown here is derived from an EMBL/GenBank/DDBJ whole genome shotgun (WGS) entry which is preliminary data.</text>
</comment>
<sequence length="430" mass="48473">MSNTLSTPVPAEKILFLTNYFPPRPAVAGRRLGQLATWARNHYKEVFVIRGDRKFDGEDLPGMRVTALPARDLRTLVGGKGPAGTLPYGSYRRKLSGPLLSLRQSFPFLYLTEDGGPLYRRAAYREAVRLIGQEGITTLFSSFRPWSDHLVARRLKNRFPHLHWIADFRDLHADPVRQDVWWPRLQRWWARRIIASADEVWGVSEGQVQHLRDLHPGATVRRNRLIALPPATTSPHTDRFTIVYTGSLYPDLQSIESLVRALNTLVTAGSVDPGDIELIYRGKDDTLWAEWTASLHPSINCNTRSYIAPASAQKMQEEAQLLLLLNWSAENYYGVLTAKLYDYLAAGRPILALVNGPTDPELTEIIEGTHTGRTFATRKSPADWILGCYQQWRDGGGTVPWSVNLKRMAEYLESEPVGKNTGVSRSVETT</sequence>
<name>A0A4S4N613_9BACT</name>
<reference evidence="1 2" key="1">
    <citation type="submission" date="2019-04" db="EMBL/GenBank/DDBJ databases">
        <title>Lewinella litorea sp. nov., isolated from a marine sand.</title>
        <authorList>
            <person name="Yoon J.-H."/>
        </authorList>
    </citation>
    <scope>NUCLEOTIDE SEQUENCE [LARGE SCALE GENOMIC DNA]</scope>
    <source>
        <strain evidence="1 2">HSMS-39</strain>
    </source>
</reference>
<evidence type="ECO:0000313" key="1">
    <source>
        <dbReference type="EMBL" id="THH34554.1"/>
    </source>
</evidence>
<accession>A0A4S4N613</accession>
<evidence type="ECO:0008006" key="3">
    <source>
        <dbReference type="Google" id="ProtNLM"/>
    </source>
</evidence>
<keyword evidence="2" id="KW-1185">Reference proteome</keyword>
<dbReference type="SUPFAM" id="SSF53756">
    <property type="entry name" value="UDP-Glycosyltransferase/glycogen phosphorylase"/>
    <property type="match status" value="1"/>
</dbReference>
<evidence type="ECO:0000313" key="2">
    <source>
        <dbReference type="Proteomes" id="UP000308528"/>
    </source>
</evidence>
<proteinExistence type="predicted"/>
<gene>
    <name evidence="1" type="ORF">E4021_17480</name>
</gene>
<dbReference type="RefSeq" id="WP_136460728.1">
    <property type="nucleotide sequence ID" value="NZ_SRSF01000017.1"/>
</dbReference>
<dbReference type="Proteomes" id="UP000308528">
    <property type="component" value="Unassembled WGS sequence"/>
</dbReference>
<dbReference type="EMBL" id="SRSF01000017">
    <property type="protein sequence ID" value="THH34554.1"/>
    <property type="molecule type" value="Genomic_DNA"/>
</dbReference>
<dbReference type="AlphaFoldDB" id="A0A4S4N613"/>
<dbReference type="OrthoDB" id="9794575at2"/>